<feature type="chain" id="PRO_5002134290" description="Glycoside hydrolase family 39 protein" evidence="1">
    <location>
        <begin position="20"/>
        <end position="461"/>
    </location>
</feature>
<evidence type="ECO:0008006" key="3">
    <source>
        <dbReference type="Google" id="ProtNLM"/>
    </source>
</evidence>
<keyword evidence="1" id="KW-0732">Signal</keyword>
<accession>A0A0B7K2A0</accession>
<dbReference type="EMBL" id="CDPU01000015">
    <property type="protein sequence ID" value="CEO49702.1"/>
    <property type="molecule type" value="Genomic_DNA"/>
</dbReference>
<evidence type="ECO:0000256" key="1">
    <source>
        <dbReference type="SAM" id="SignalP"/>
    </source>
</evidence>
<dbReference type="AlphaFoldDB" id="A0A0B7K2A0"/>
<dbReference type="Gene3D" id="3.20.20.80">
    <property type="entry name" value="Glycosidases"/>
    <property type="match status" value="1"/>
</dbReference>
<sequence length="461" mass="50804">MKLAVLNTFISTLAATGAARSLGKRSSGTGTVNLAEPIGGAKYLASGFIYGWPDNGVDADNSIPEHFATDIKFNACRAGGAQLPAPSKGWAFGGYEGYIGRFNSTLSNYLTTRKFGGDFILLVHDLWGADGGSGNDALFPGDNGDWTEVDTFIKQVVSDIHANDMLEGLVIDIWNEPELEIFWARTWEQYLEYYVHATVLFRTELPNTLISGPSMAHSPSLDKETWRTWVEAVSGKGSIIPDIYSWHQIGGWEREPERTIPEFNTFRANYSLPDRPLDINEYAWTSEQNPANSVFFIAQCERHNARCLRANWGSGGGLHSDMANLVFSVDGTYYPNGEWYLYKYYAEMTGTRVATSISSDLLFDVFATVSDTTAKIIAGTRTVQSTYDIEISGLNGIGLPEEGSVDVQAYRFDWNGNQADTGSPVDLGITRYQYTSNTLKITVEPPSNSTAFAFEILGNEV</sequence>
<protein>
    <recommendedName>
        <fullName evidence="3">Glycoside hydrolase family 39 protein</fullName>
    </recommendedName>
</protein>
<name>A0A0B7K2A0_BIOOC</name>
<reference evidence="2" key="1">
    <citation type="submission" date="2015-01" db="EMBL/GenBank/DDBJ databases">
        <authorList>
            <person name="Durling Mikael"/>
        </authorList>
    </citation>
    <scope>NUCLEOTIDE SEQUENCE</scope>
</reference>
<evidence type="ECO:0000313" key="2">
    <source>
        <dbReference type="EMBL" id="CEO49702.1"/>
    </source>
</evidence>
<feature type="signal peptide" evidence="1">
    <location>
        <begin position="1"/>
        <end position="19"/>
    </location>
</feature>
<dbReference type="InterPro" id="IPR017853">
    <property type="entry name" value="GH"/>
</dbReference>
<proteinExistence type="predicted"/>
<gene>
    <name evidence="2" type="ORF">BN869_000005759_1</name>
</gene>
<dbReference type="SUPFAM" id="SSF51445">
    <property type="entry name" value="(Trans)glycosidases"/>
    <property type="match status" value="1"/>
</dbReference>
<organism evidence="2">
    <name type="scientific">Bionectria ochroleuca</name>
    <name type="common">Gliocladium roseum</name>
    <dbReference type="NCBI Taxonomy" id="29856"/>
    <lineage>
        <taxon>Eukaryota</taxon>
        <taxon>Fungi</taxon>
        <taxon>Dikarya</taxon>
        <taxon>Ascomycota</taxon>
        <taxon>Pezizomycotina</taxon>
        <taxon>Sordariomycetes</taxon>
        <taxon>Hypocreomycetidae</taxon>
        <taxon>Hypocreales</taxon>
        <taxon>Bionectriaceae</taxon>
        <taxon>Clonostachys</taxon>
    </lineage>
</organism>